<feature type="compositionally biased region" description="Polar residues" evidence="12">
    <location>
        <begin position="63"/>
        <end position="85"/>
    </location>
</feature>
<dbReference type="SUPFAM" id="SSF57716">
    <property type="entry name" value="Glucocorticoid receptor-like (DNA-binding domain)"/>
    <property type="match status" value="1"/>
</dbReference>
<dbReference type="AlphaFoldDB" id="A0A1I7TTC0"/>
<dbReference type="Pfam" id="PF00105">
    <property type="entry name" value="zf-C4"/>
    <property type="match status" value="1"/>
</dbReference>
<dbReference type="InterPro" id="IPR000536">
    <property type="entry name" value="Nucl_hrmn_rcpt_lig-bd"/>
</dbReference>
<evidence type="ECO:0000313" key="15">
    <source>
        <dbReference type="Proteomes" id="UP000095282"/>
    </source>
</evidence>
<comment type="subcellular location">
    <subcellularLocation>
        <location evidence="1 11">Nucleus</location>
    </subcellularLocation>
</comment>
<evidence type="ECO:0000256" key="2">
    <source>
        <dbReference type="ARBA" id="ARBA00005993"/>
    </source>
</evidence>
<evidence type="ECO:0000256" key="1">
    <source>
        <dbReference type="ARBA" id="ARBA00004123"/>
    </source>
</evidence>
<keyword evidence="8 11" id="KW-0804">Transcription</keyword>
<evidence type="ECO:0000256" key="9">
    <source>
        <dbReference type="ARBA" id="ARBA00023170"/>
    </source>
</evidence>
<feature type="region of interest" description="Disordered" evidence="12">
    <location>
        <begin position="63"/>
        <end position="92"/>
    </location>
</feature>
<dbReference type="GO" id="GO:0005634">
    <property type="term" value="C:nucleus"/>
    <property type="evidence" value="ECO:0007669"/>
    <property type="project" value="UniProtKB-SubCell"/>
</dbReference>
<dbReference type="SMART" id="SM00430">
    <property type="entry name" value="HOLI"/>
    <property type="match status" value="1"/>
</dbReference>
<dbReference type="WBParaSite" id="Csp11.Scaffold629.g11571.t1">
    <property type="protein sequence ID" value="Csp11.Scaffold629.g11571.t1"/>
    <property type="gene ID" value="Csp11.Scaffold629.g11571"/>
</dbReference>
<evidence type="ECO:0000259" key="14">
    <source>
        <dbReference type="PROSITE" id="PS51843"/>
    </source>
</evidence>
<keyword evidence="3 11" id="KW-0479">Metal-binding</keyword>
<keyword evidence="4 11" id="KW-0863">Zinc-finger</keyword>
<dbReference type="PROSITE" id="PS51843">
    <property type="entry name" value="NR_LBD"/>
    <property type="match status" value="1"/>
</dbReference>
<dbReference type="STRING" id="1561998.A0A1I7TTC0"/>
<evidence type="ECO:0000256" key="12">
    <source>
        <dbReference type="SAM" id="MobiDB-lite"/>
    </source>
</evidence>
<keyword evidence="10 11" id="KW-0539">Nucleus</keyword>
<sequence>MSADLLYEYFYPPTDYFKDSFEEDVPSPDSLSLDVGDSSPQYDSYFQPSFDIDFCIWNENSLSPEPQSEQLPQTVQKKTRTTSTPHVMPSPPTTNSPSCHVCASPTANTLHFGGRSCKACAAFFRRSVAMTMTYECIGTGNDEIPCKIHYELRMLCRHCRFIKCLEAGMRRELVQAKKEETKVAKRRSKGLVTSKNDNVENSYDDYVNAYTNFHESSPKQECEPMEMTIPESYLSPDVSSCSQPLDMTAPVSLSPPPPMPLTPSVLLTPSTIQTSIHRGVSHSPPFDPQQASTSQAGGVIAQIQYYRIVEYDQKIFDLIDHYVRAEASLNDRRKIMYTDTQIRDVFDTTCECPYELHQLKPFDYKTFCGFVKHDFVMILDYVNQFTEFQGLAKNDKNVVYRMACAVDSMLASAYYSYRIGIENERLVLFNGDFIDMNPAPISGEEPNSEKNFETPQDHEKYKTLMPLKLKQYFDLAVPFSRLGVSFEEYVLLKALIIWQISNYRLDDVGRVISARQRDAILQALHKVVEESGDEFPAIRVGQLLLSMSYITEQVQAMTSSYLVMTFFDVVSCDSIMYDLLSFKDD</sequence>
<dbReference type="InterPro" id="IPR001628">
    <property type="entry name" value="Znf_hrmn_rcpt"/>
</dbReference>
<dbReference type="SMART" id="SM00399">
    <property type="entry name" value="ZnF_C4"/>
    <property type="match status" value="1"/>
</dbReference>
<keyword evidence="7 11" id="KW-0238">DNA-binding</keyword>
<dbReference type="InterPro" id="IPR013088">
    <property type="entry name" value="Znf_NHR/GATA"/>
</dbReference>
<feature type="domain" description="Nuclear receptor" evidence="13">
    <location>
        <begin position="96"/>
        <end position="176"/>
    </location>
</feature>
<protein>
    <submittedName>
        <fullName evidence="16">Nuclear receptor</fullName>
    </submittedName>
</protein>
<evidence type="ECO:0000256" key="5">
    <source>
        <dbReference type="ARBA" id="ARBA00022833"/>
    </source>
</evidence>
<dbReference type="PRINTS" id="PR00047">
    <property type="entry name" value="STROIDFINGER"/>
</dbReference>
<evidence type="ECO:0000256" key="8">
    <source>
        <dbReference type="ARBA" id="ARBA00023163"/>
    </source>
</evidence>
<evidence type="ECO:0000256" key="3">
    <source>
        <dbReference type="ARBA" id="ARBA00022723"/>
    </source>
</evidence>
<dbReference type="PROSITE" id="PS51030">
    <property type="entry name" value="NUCLEAR_REC_DBD_2"/>
    <property type="match status" value="1"/>
</dbReference>
<dbReference type="eggNOG" id="KOG3575">
    <property type="taxonomic scope" value="Eukaryota"/>
</dbReference>
<keyword evidence="9 11" id="KW-0675">Receptor</keyword>
<dbReference type="Proteomes" id="UP000095282">
    <property type="component" value="Unplaced"/>
</dbReference>
<comment type="similarity">
    <text evidence="2 11">Belongs to the nuclear hormone receptor family.</text>
</comment>
<dbReference type="SUPFAM" id="SSF48508">
    <property type="entry name" value="Nuclear receptor ligand-binding domain"/>
    <property type="match status" value="1"/>
</dbReference>
<name>A0A1I7TTC0_9PELO</name>
<evidence type="ECO:0000259" key="13">
    <source>
        <dbReference type="PROSITE" id="PS51030"/>
    </source>
</evidence>
<organism evidence="15 16">
    <name type="scientific">Caenorhabditis tropicalis</name>
    <dbReference type="NCBI Taxonomy" id="1561998"/>
    <lineage>
        <taxon>Eukaryota</taxon>
        <taxon>Metazoa</taxon>
        <taxon>Ecdysozoa</taxon>
        <taxon>Nematoda</taxon>
        <taxon>Chromadorea</taxon>
        <taxon>Rhabditida</taxon>
        <taxon>Rhabditina</taxon>
        <taxon>Rhabditomorpha</taxon>
        <taxon>Rhabditoidea</taxon>
        <taxon>Rhabditidae</taxon>
        <taxon>Peloderinae</taxon>
        <taxon>Caenorhabditis</taxon>
    </lineage>
</organism>
<evidence type="ECO:0000256" key="4">
    <source>
        <dbReference type="ARBA" id="ARBA00022771"/>
    </source>
</evidence>
<accession>A0A1I7TTC0</accession>
<dbReference type="GO" id="GO:0000978">
    <property type="term" value="F:RNA polymerase II cis-regulatory region sequence-specific DNA binding"/>
    <property type="evidence" value="ECO:0007669"/>
    <property type="project" value="InterPro"/>
</dbReference>
<keyword evidence="5 11" id="KW-0862">Zinc</keyword>
<dbReference type="PANTHER" id="PTHR46397:SF3">
    <property type="entry name" value="NR LBD DOMAIN-CONTAINING PROTEIN-RELATED"/>
    <property type="match status" value="1"/>
</dbReference>
<keyword evidence="15" id="KW-1185">Reference proteome</keyword>
<dbReference type="Gene3D" id="3.30.50.10">
    <property type="entry name" value="Erythroid Transcription Factor GATA-1, subunit A"/>
    <property type="match status" value="1"/>
</dbReference>
<dbReference type="PROSITE" id="PS00031">
    <property type="entry name" value="NUCLEAR_REC_DBD_1"/>
    <property type="match status" value="1"/>
</dbReference>
<evidence type="ECO:0000313" key="16">
    <source>
        <dbReference type="WBParaSite" id="Csp11.Scaffold629.g11571.t1"/>
    </source>
</evidence>
<proteinExistence type="inferred from homology"/>
<feature type="domain" description="NR LBD" evidence="14">
    <location>
        <begin position="334"/>
        <end position="583"/>
    </location>
</feature>
<dbReference type="InterPro" id="IPR049636">
    <property type="entry name" value="HNF4-like_DBD"/>
</dbReference>
<dbReference type="CDD" id="cd06960">
    <property type="entry name" value="NR_DBD_HNF4A"/>
    <property type="match status" value="1"/>
</dbReference>
<dbReference type="PANTHER" id="PTHR46397">
    <property type="entry name" value="NUCLEAR HORMONE RECEPTOR FAMILY-RELATED"/>
    <property type="match status" value="1"/>
</dbReference>
<dbReference type="GO" id="GO:0008270">
    <property type="term" value="F:zinc ion binding"/>
    <property type="evidence" value="ECO:0007669"/>
    <property type="project" value="UniProtKB-KW"/>
</dbReference>
<dbReference type="GO" id="GO:0003700">
    <property type="term" value="F:DNA-binding transcription factor activity"/>
    <property type="evidence" value="ECO:0007669"/>
    <property type="project" value="InterPro"/>
</dbReference>
<reference evidence="16" key="1">
    <citation type="submission" date="2016-11" db="UniProtKB">
        <authorList>
            <consortium name="WormBaseParasite"/>
        </authorList>
    </citation>
    <scope>IDENTIFICATION</scope>
</reference>
<dbReference type="InterPro" id="IPR035500">
    <property type="entry name" value="NHR-like_dom_sf"/>
</dbReference>
<evidence type="ECO:0000256" key="6">
    <source>
        <dbReference type="ARBA" id="ARBA00023015"/>
    </source>
</evidence>
<dbReference type="Pfam" id="PF00104">
    <property type="entry name" value="Hormone_recep"/>
    <property type="match status" value="1"/>
</dbReference>
<evidence type="ECO:0000256" key="7">
    <source>
        <dbReference type="ARBA" id="ARBA00023125"/>
    </source>
</evidence>
<evidence type="ECO:0000256" key="11">
    <source>
        <dbReference type="RuleBase" id="RU004334"/>
    </source>
</evidence>
<keyword evidence="6 11" id="KW-0805">Transcription regulation</keyword>
<dbReference type="Gene3D" id="1.10.565.10">
    <property type="entry name" value="Retinoid X Receptor"/>
    <property type="match status" value="1"/>
</dbReference>
<evidence type="ECO:0000256" key="10">
    <source>
        <dbReference type="ARBA" id="ARBA00023242"/>
    </source>
</evidence>